<dbReference type="GO" id="GO:0030317">
    <property type="term" value="P:flagellated sperm motility"/>
    <property type="evidence" value="ECO:0007669"/>
    <property type="project" value="Ensembl"/>
</dbReference>
<dbReference type="GO" id="GO:0061966">
    <property type="term" value="P:establishment of left/right asymmetry"/>
    <property type="evidence" value="ECO:0007669"/>
    <property type="project" value="Ensembl"/>
</dbReference>
<dbReference type="RefSeq" id="XP_045255640.1">
    <property type="nucleotide sequence ID" value="XM_045399705.3"/>
</dbReference>
<evidence type="ECO:0000256" key="2">
    <source>
        <dbReference type="ARBA" id="ARBA00022490"/>
    </source>
</evidence>
<dbReference type="PANTHER" id="PTHR21490:SF0">
    <property type="entry name" value="ENKURIN"/>
    <property type="match status" value="1"/>
</dbReference>
<dbReference type="PANTHER" id="PTHR21490">
    <property type="entry name" value="ENKURIN-RELATED"/>
    <property type="match status" value="1"/>
</dbReference>
<feature type="domain" description="Enkurin" evidence="6">
    <location>
        <begin position="218"/>
        <end position="310"/>
    </location>
</feature>
<keyword evidence="4" id="KW-0966">Cell projection</keyword>
<organism evidence="7 8">
    <name type="scientific">Macaca fascicularis</name>
    <name type="common">Crab-eating macaque</name>
    <name type="synonym">Cynomolgus monkey</name>
    <dbReference type="NCBI Taxonomy" id="9541"/>
    <lineage>
        <taxon>Eukaryota</taxon>
        <taxon>Metazoa</taxon>
        <taxon>Chordata</taxon>
        <taxon>Craniata</taxon>
        <taxon>Vertebrata</taxon>
        <taxon>Euteleostomi</taxon>
        <taxon>Mammalia</taxon>
        <taxon>Eutheria</taxon>
        <taxon>Euarchontoglires</taxon>
        <taxon>Primates</taxon>
        <taxon>Haplorrhini</taxon>
        <taxon>Catarrhini</taxon>
        <taxon>Cercopithecidae</taxon>
        <taxon>Cercopithecinae</taxon>
        <taxon>Macaca</taxon>
    </lineage>
</organism>
<evidence type="ECO:0000256" key="5">
    <source>
        <dbReference type="SAM" id="MobiDB-lite"/>
    </source>
</evidence>
<dbReference type="Pfam" id="PF13864">
    <property type="entry name" value="Enkurin"/>
    <property type="match status" value="1"/>
</dbReference>
<gene>
    <name evidence="7" type="primary">ENKUR</name>
</gene>
<dbReference type="GO" id="GO:0097228">
    <property type="term" value="C:sperm principal piece"/>
    <property type="evidence" value="ECO:0007669"/>
    <property type="project" value="Ensembl"/>
</dbReference>
<sequence length="313" mass="36004">MKQNGTEGATPNRAGGWRSGTGKPGRKLIFYSDVSGSINHTAANQDRFQSSRPGHTCQTPMNFSWRLFTKKHEDSAGDWRWLPRYISIFKATVKDDMQKAKTAMKTMGPAKVEVPSPKDFLKKHSKEKTLPPKKKFDRNMPKKPAVPLRTDHPVMGIQSGKNFINTNAADVIMGVAKKPKPIYVDKRTGDKHDVEPSGLVPKYINKKDYGVTPEYICRRNEELKKAQEEYDRYIQENLKKAAMKRLSDEEREAVLQGLKKNWEEVHKEFQSLSVFIDSIPKKIRKQRLEEEMKQLEHDIGVIEKHKIIYIANK</sequence>
<dbReference type="InterPro" id="IPR052102">
    <property type="entry name" value="Enkurin_domain-protein"/>
</dbReference>
<dbReference type="CTD" id="219670"/>
<dbReference type="GO" id="GO:0001669">
    <property type="term" value="C:acrosomal vesicle"/>
    <property type="evidence" value="ECO:0007669"/>
    <property type="project" value="Ensembl"/>
</dbReference>
<reference evidence="7" key="3">
    <citation type="submission" date="2025-09" db="UniProtKB">
        <authorList>
            <consortium name="Ensembl"/>
        </authorList>
    </citation>
    <scope>IDENTIFICATION</scope>
</reference>
<dbReference type="Ensembl" id="ENSMFAT00000080929.1">
    <property type="protein sequence ID" value="ENSMFAP00000060938.1"/>
    <property type="gene ID" value="ENSMFAG00000003027.2"/>
</dbReference>
<name>A0A7N9D7V4_MACFA</name>
<dbReference type="RefSeq" id="XP_045255639.1">
    <property type="nucleotide sequence ID" value="XM_045399704.3"/>
</dbReference>
<dbReference type="InterPro" id="IPR027012">
    <property type="entry name" value="Enkurin_dom"/>
</dbReference>
<dbReference type="GO" id="GO:0097728">
    <property type="term" value="C:9+0 motile cilium"/>
    <property type="evidence" value="ECO:0007669"/>
    <property type="project" value="Ensembl"/>
</dbReference>
<evidence type="ECO:0000313" key="7">
    <source>
        <dbReference type="Ensembl" id="ENSMFAP00000060938.1"/>
    </source>
</evidence>
<evidence type="ECO:0000313" key="8">
    <source>
        <dbReference type="Proteomes" id="UP000233100"/>
    </source>
</evidence>
<accession>A0A7N9D7V4</accession>
<keyword evidence="2" id="KW-0963">Cytoplasm</keyword>
<dbReference type="GO" id="GO:0160112">
    <property type="term" value="C:axonemal B tubule inner sheath"/>
    <property type="evidence" value="ECO:0007669"/>
    <property type="project" value="Ensembl"/>
</dbReference>
<comment type="subcellular location">
    <subcellularLocation>
        <location evidence="1">Cytoplasm</location>
        <location evidence="1">Cytoskeleton</location>
        <location evidence="1">Cilium axoneme</location>
    </subcellularLocation>
</comment>
<dbReference type="GeneID" id="101865858"/>
<keyword evidence="8" id="KW-1185">Reference proteome</keyword>
<dbReference type="Bgee" id="ENSMFAG00000003027">
    <property type="expression patterns" value="Expressed in pituitary gland and 3 other cell types or tissues"/>
</dbReference>
<proteinExistence type="predicted"/>
<dbReference type="GO" id="GO:0005516">
    <property type="term" value="F:calmodulin binding"/>
    <property type="evidence" value="ECO:0007669"/>
    <property type="project" value="Ensembl"/>
</dbReference>
<evidence type="ECO:0000259" key="6">
    <source>
        <dbReference type="PROSITE" id="PS51665"/>
    </source>
</evidence>
<feature type="region of interest" description="Disordered" evidence="5">
    <location>
        <begin position="130"/>
        <end position="154"/>
    </location>
</feature>
<keyword evidence="3" id="KW-0206">Cytoskeleton</keyword>
<dbReference type="PROSITE" id="PS51665">
    <property type="entry name" value="ENKURIN"/>
    <property type="match status" value="1"/>
</dbReference>
<reference evidence="7 8" key="1">
    <citation type="submission" date="2013-03" db="EMBL/GenBank/DDBJ databases">
        <authorList>
            <person name="Warren W."/>
            <person name="Wilson R.K."/>
        </authorList>
    </citation>
    <scope>NUCLEOTIDE SEQUENCE</scope>
</reference>
<feature type="region of interest" description="Disordered" evidence="5">
    <location>
        <begin position="1"/>
        <end position="24"/>
    </location>
</feature>
<dbReference type="KEGG" id="mcf:101865858"/>
<reference evidence="7" key="2">
    <citation type="submission" date="2025-08" db="UniProtKB">
        <authorList>
            <consortium name="Ensembl"/>
        </authorList>
    </citation>
    <scope>IDENTIFICATION</scope>
</reference>
<dbReference type="GeneTree" id="ENSGT00940000153866"/>
<evidence type="ECO:0000256" key="1">
    <source>
        <dbReference type="ARBA" id="ARBA00004430"/>
    </source>
</evidence>
<protein>
    <submittedName>
        <fullName evidence="7">Enkurin, TRPC channel interacting protein</fullName>
    </submittedName>
</protein>
<dbReference type="Proteomes" id="UP000233100">
    <property type="component" value="Chromosome 9"/>
</dbReference>
<evidence type="ECO:0000256" key="3">
    <source>
        <dbReference type="ARBA" id="ARBA00023212"/>
    </source>
</evidence>
<evidence type="ECO:0000256" key="4">
    <source>
        <dbReference type="ARBA" id="ARBA00023273"/>
    </source>
</evidence>
<dbReference type="AlphaFoldDB" id="A0A7N9D7V4"/>